<comment type="similarity">
    <text evidence="1">Belongs to the class-A beta-lactamase family.</text>
</comment>
<keyword evidence="4" id="KW-1185">Reference proteome</keyword>
<proteinExistence type="inferred from homology"/>
<protein>
    <submittedName>
        <fullName evidence="3">Uncharacterized protein</fullName>
    </submittedName>
</protein>
<dbReference type="EMBL" id="JYNV01000214">
    <property type="protein sequence ID" value="KZM22428.1"/>
    <property type="molecule type" value="Genomic_DNA"/>
</dbReference>
<evidence type="ECO:0000256" key="2">
    <source>
        <dbReference type="ARBA" id="ARBA00022801"/>
    </source>
</evidence>
<dbReference type="AlphaFoldDB" id="A0A163CFN3"/>
<dbReference type="InterPro" id="IPR001466">
    <property type="entry name" value="Beta-lactam-related"/>
</dbReference>
<dbReference type="InterPro" id="IPR012338">
    <property type="entry name" value="Beta-lactam/transpept-like"/>
</dbReference>
<dbReference type="PANTHER" id="PTHR43283:SF17">
    <property type="entry name" value="(LOVD), PUTATIVE (AFU_ORTHOLOGUE AFUA_5G00920)-RELATED"/>
    <property type="match status" value="1"/>
</dbReference>
<name>A0A163CFN3_DIDRA</name>
<keyword evidence="2" id="KW-0378">Hydrolase</keyword>
<sequence length="397" mass="44008">MENFEAFLENATSKASNVIPGAVLAVVDKNGNYIYKKVSGANGVHKDAQPLEFDQTYFIASCTKLVTTIAALQLVESGLVTLEEPLDRHLPELASQPIVTRTQHGQLEYHQATVPITLRHLITHSSGTTYEWLDPTLHAWRASRGEAPALVVDGDVAKGYAVPRTFESGTSWNYSGGLDWTSLLVERLTGTTFEAYVEENIAKPLCIQTFTWHLSHKLYVAEKRMRVSTRKVDGTLEDGPNPFWPEPVKEGGGAGMYSNVHDFTRVLADLLKDSPVLLKKSSVDEMFTPQFTPGSSALRDLHANGAVYQCTLDDSMEGVFANQGLGGLLVKKDVNRENYFRPAETLSWSGLPNLAWSVNRERGLATFFATQVAPWADRKTWDVIARFETATWRNLSA</sequence>
<gene>
    <name evidence="3" type="ORF">ST47_g6429</name>
</gene>
<dbReference type="SUPFAM" id="SSF56601">
    <property type="entry name" value="beta-lactamase/transpeptidase-like"/>
    <property type="match status" value="1"/>
</dbReference>
<dbReference type="OrthoDB" id="428260at2759"/>
<dbReference type="Proteomes" id="UP000076837">
    <property type="component" value="Unassembled WGS sequence"/>
</dbReference>
<dbReference type="PANTHER" id="PTHR43283">
    <property type="entry name" value="BETA-LACTAMASE-RELATED"/>
    <property type="match status" value="1"/>
</dbReference>
<accession>A0A163CFN3</accession>
<comment type="caution">
    <text evidence="3">The sequence shown here is derived from an EMBL/GenBank/DDBJ whole genome shotgun (WGS) entry which is preliminary data.</text>
</comment>
<dbReference type="STRING" id="5454.A0A163CFN3"/>
<dbReference type="InterPro" id="IPR050789">
    <property type="entry name" value="Diverse_Enzym_Activities"/>
</dbReference>
<dbReference type="Gene3D" id="3.40.710.10">
    <property type="entry name" value="DD-peptidase/beta-lactamase superfamily"/>
    <property type="match status" value="1"/>
</dbReference>
<dbReference type="Pfam" id="PF00144">
    <property type="entry name" value="Beta-lactamase"/>
    <property type="match status" value="1"/>
</dbReference>
<evidence type="ECO:0000313" key="4">
    <source>
        <dbReference type="Proteomes" id="UP000076837"/>
    </source>
</evidence>
<evidence type="ECO:0000313" key="3">
    <source>
        <dbReference type="EMBL" id="KZM22428.1"/>
    </source>
</evidence>
<dbReference type="GO" id="GO:0016787">
    <property type="term" value="F:hydrolase activity"/>
    <property type="evidence" value="ECO:0007669"/>
    <property type="project" value="UniProtKB-KW"/>
</dbReference>
<reference evidence="3 4" key="1">
    <citation type="journal article" date="2016" name="Sci. Rep.">
        <title>Draft genome sequencing and secretome analysis of fungal phytopathogen Ascochyta rabiei provides insight into the necrotrophic effector repertoire.</title>
        <authorList>
            <person name="Verma S."/>
            <person name="Gazara R.K."/>
            <person name="Nizam S."/>
            <person name="Parween S."/>
            <person name="Chattopadhyay D."/>
            <person name="Verma P.K."/>
        </authorList>
    </citation>
    <scope>NUCLEOTIDE SEQUENCE [LARGE SCALE GENOMIC DNA]</scope>
    <source>
        <strain evidence="3 4">ArDII</strain>
    </source>
</reference>
<organism evidence="3 4">
    <name type="scientific">Didymella rabiei</name>
    <name type="common">Chickpea ascochyta blight fungus</name>
    <name type="synonym">Mycosphaerella rabiei</name>
    <dbReference type="NCBI Taxonomy" id="5454"/>
    <lineage>
        <taxon>Eukaryota</taxon>
        <taxon>Fungi</taxon>
        <taxon>Dikarya</taxon>
        <taxon>Ascomycota</taxon>
        <taxon>Pezizomycotina</taxon>
        <taxon>Dothideomycetes</taxon>
        <taxon>Pleosporomycetidae</taxon>
        <taxon>Pleosporales</taxon>
        <taxon>Pleosporineae</taxon>
        <taxon>Didymellaceae</taxon>
        <taxon>Ascochyta</taxon>
    </lineage>
</organism>
<evidence type="ECO:0000256" key="1">
    <source>
        <dbReference type="ARBA" id="ARBA00009009"/>
    </source>
</evidence>